<dbReference type="Proteomes" id="UP000756387">
    <property type="component" value="Unassembled WGS sequence"/>
</dbReference>
<dbReference type="EMBL" id="JADCSA010000004">
    <property type="protein sequence ID" value="MBE7324234.1"/>
    <property type="molecule type" value="Genomic_DNA"/>
</dbReference>
<dbReference type="RefSeq" id="WP_193637556.1">
    <property type="nucleotide sequence ID" value="NZ_JADCSA010000004.1"/>
</dbReference>
<feature type="region of interest" description="Disordered" evidence="1">
    <location>
        <begin position="105"/>
        <end position="143"/>
    </location>
</feature>
<evidence type="ECO:0000313" key="2">
    <source>
        <dbReference type="EMBL" id="MBE7324234.1"/>
    </source>
</evidence>
<keyword evidence="3" id="KW-1185">Reference proteome</keyword>
<organism evidence="2 3">
    <name type="scientific">Nocardioides malaquae</name>
    <dbReference type="NCBI Taxonomy" id="2773426"/>
    <lineage>
        <taxon>Bacteria</taxon>
        <taxon>Bacillati</taxon>
        <taxon>Actinomycetota</taxon>
        <taxon>Actinomycetes</taxon>
        <taxon>Propionibacteriales</taxon>
        <taxon>Nocardioidaceae</taxon>
        <taxon>Nocardioides</taxon>
    </lineage>
</organism>
<accession>A0ABR9RRP9</accession>
<feature type="region of interest" description="Disordered" evidence="1">
    <location>
        <begin position="171"/>
        <end position="210"/>
    </location>
</feature>
<reference evidence="2 3" key="1">
    <citation type="submission" date="2020-10" db="EMBL/GenBank/DDBJ databases">
        <title>Nocardioides sp. isolated from sludge.</title>
        <authorList>
            <person name="Zhang X."/>
        </authorList>
    </citation>
    <scope>NUCLEOTIDE SEQUENCE [LARGE SCALE GENOMIC DNA]</scope>
    <source>
        <strain evidence="2 3">Y6</strain>
    </source>
</reference>
<evidence type="ECO:0000313" key="3">
    <source>
        <dbReference type="Proteomes" id="UP000756387"/>
    </source>
</evidence>
<proteinExistence type="predicted"/>
<evidence type="ECO:0000256" key="1">
    <source>
        <dbReference type="SAM" id="MobiDB-lite"/>
    </source>
</evidence>
<name>A0ABR9RRP9_9ACTN</name>
<gene>
    <name evidence="2" type="ORF">IEQ44_06180</name>
</gene>
<protein>
    <submittedName>
        <fullName evidence="2">Uncharacterized protein</fullName>
    </submittedName>
</protein>
<feature type="compositionally biased region" description="Polar residues" evidence="1">
    <location>
        <begin position="127"/>
        <end position="137"/>
    </location>
</feature>
<comment type="caution">
    <text evidence="2">The sequence shown here is derived from an EMBL/GenBank/DDBJ whole genome shotgun (WGS) entry which is preliminary data.</text>
</comment>
<sequence>MSRDLPDDPIDESVEEARDEEVRALLADARVDEPVPADVAARIDDVLAGLVAEREATTSGVQDAPASTGAVVDLASARRRRRTWLGAAAAAAVVVAASAALPDLIGGGSGDSDVSVADQVDPRDRTSQASPSPSTPGGQAGNPVVLTREGLAEQLEAHLAARAVVDELEAPVPTSGGAASEVPPEADGQLSARPQRRSTHRFPASGGCAWPGPGTREAATFDGEPATLVTRRSAAGTVVRVVTCADGESTVAARLVLDSDR</sequence>